<dbReference type="RefSeq" id="WP_323575001.1">
    <property type="nucleotide sequence ID" value="NZ_JAYGJQ010000001.1"/>
</dbReference>
<dbReference type="Proteomes" id="UP001302274">
    <property type="component" value="Unassembled WGS sequence"/>
</dbReference>
<keyword evidence="2" id="KW-1185">Reference proteome</keyword>
<reference evidence="1 2" key="1">
    <citation type="submission" date="2023-11" db="EMBL/GenBank/DDBJ databases">
        <title>A Novel Polar Bacteriovorax (B. antarcticus) Isolated from the Biocrust in Antarctica.</title>
        <authorList>
            <person name="Mun W."/>
            <person name="Choi S.Y."/>
            <person name="Mitchell R.J."/>
        </authorList>
    </citation>
    <scope>NUCLEOTIDE SEQUENCE [LARGE SCALE GENOMIC DNA]</scope>
    <source>
        <strain evidence="1 2">PP10</strain>
    </source>
</reference>
<accession>A0ABU5VTV6</accession>
<sequence length="312" mass="36126">MTDKDYQSDYDKSLSTLEDIQMLSEFSVSPLVSHAYYYLSEMKRKADAISSGQVSQFDQVGMVLDEKLTSIVSEFFGNKSRFKEFSYNKCTNKIDLKKWNMVLETIPEILSVVTLFNYHGGADVRFDENRFSVSGLILQDGNLERNRKLIYVLTKKLLRNKVLLTFNLESTARTGLFKLDLRADLSHDESLNYRVNFKVDGEHYLIGFSNVFCHYRSSLEDVKLTGDHNIIEIRSDLSVHHRFGIPELTRIESANKEILHFPFLFRPLSIILPMKGNLVTTGLSRSLDDDNKRKQDVSKHFRTIDFFSLFNL</sequence>
<comment type="caution">
    <text evidence="1">The sequence shown here is derived from an EMBL/GenBank/DDBJ whole genome shotgun (WGS) entry which is preliminary data.</text>
</comment>
<dbReference type="EMBL" id="JAYGJQ010000001">
    <property type="protein sequence ID" value="MEA9355445.1"/>
    <property type="molecule type" value="Genomic_DNA"/>
</dbReference>
<evidence type="ECO:0000313" key="1">
    <source>
        <dbReference type="EMBL" id="MEA9355445.1"/>
    </source>
</evidence>
<proteinExistence type="predicted"/>
<protein>
    <submittedName>
        <fullName evidence="1">Uncharacterized protein</fullName>
    </submittedName>
</protein>
<name>A0ABU5VTV6_9BACT</name>
<organism evidence="1 2">
    <name type="scientific">Bacteriovorax antarcticus</name>
    <dbReference type="NCBI Taxonomy" id="3088717"/>
    <lineage>
        <taxon>Bacteria</taxon>
        <taxon>Pseudomonadati</taxon>
        <taxon>Bdellovibrionota</taxon>
        <taxon>Bacteriovoracia</taxon>
        <taxon>Bacteriovoracales</taxon>
        <taxon>Bacteriovoracaceae</taxon>
        <taxon>Bacteriovorax</taxon>
    </lineage>
</organism>
<gene>
    <name evidence="1" type="ORF">SHI21_04510</name>
</gene>
<evidence type="ECO:0000313" key="2">
    <source>
        <dbReference type="Proteomes" id="UP001302274"/>
    </source>
</evidence>